<evidence type="ECO:0000313" key="2">
    <source>
        <dbReference type="Proteomes" id="UP000239590"/>
    </source>
</evidence>
<dbReference type="AlphaFoldDB" id="A0A2S7IL47"/>
<dbReference type="OrthoDB" id="963297at2"/>
<reference evidence="2" key="1">
    <citation type="submission" date="2018-02" db="EMBL/GenBank/DDBJ databases">
        <title>Genome sequencing of Solimonas sp. HR-BB.</title>
        <authorList>
            <person name="Lee Y."/>
            <person name="Jeon C.O."/>
        </authorList>
    </citation>
    <scope>NUCLEOTIDE SEQUENCE [LARGE SCALE GENOMIC DNA]</scope>
    <source>
        <strain evidence="2">HR-U</strain>
    </source>
</reference>
<keyword evidence="2" id="KW-1185">Reference proteome</keyword>
<sequence>MKFFGLAFRKISFLLVLLGLFNVQGFGMGTPHRLYTGKGLVTQLARKTSTLVHTKPNEIPAKAATITSYPKVARSLMTVVLDWAIQLFTSHEDVTTIPSQKNRTPQGRSICPTIYQV</sequence>
<organism evidence="1 2">
    <name type="scientific">Siphonobacter curvatus</name>
    <dbReference type="NCBI Taxonomy" id="2094562"/>
    <lineage>
        <taxon>Bacteria</taxon>
        <taxon>Pseudomonadati</taxon>
        <taxon>Bacteroidota</taxon>
        <taxon>Cytophagia</taxon>
        <taxon>Cytophagales</taxon>
        <taxon>Cytophagaceae</taxon>
        <taxon>Siphonobacter</taxon>
    </lineage>
</organism>
<name>A0A2S7IL47_9BACT</name>
<dbReference type="EMBL" id="PTRA01000001">
    <property type="protein sequence ID" value="PQA58369.1"/>
    <property type="molecule type" value="Genomic_DNA"/>
</dbReference>
<proteinExistence type="predicted"/>
<gene>
    <name evidence="1" type="ORF">C5O19_01455</name>
</gene>
<comment type="caution">
    <text evidence="1">The sequence shown here is derived from an EMBL/GenBank/DDBJ whole genome shotgun (WGS) entry which is preliminary data.</text>
</comment>
<protein>
    <submittedName>
        <fullName evidence="1">Uncharacterized protein</fullName>
    </submittedName>
</protein>
<evidence type="ECO:0000313" key="1">
    <source>
        <dbReference type="EMBL" id="PQA58369.1"/>
    </source>
</evidence>
<dbReference type="RefSeq" id="WP_104709592.1">
    <property type="nucleotide sequence ID" value="NZ_PTRA01000001.1"/>
</dbReference>
<accession>A0A2S7IL47</accession>
<dbReference type="Proteomes" id="UP000239590">
    <property type="component" value="Unassembled WGS sequence"/>
</dbReference>